<protein>
    <submittedName>
        <fullName evidence="1">Uncharacterized protein</fullName>
    </submittedName>
</protein>
<organism evidence="1">
    <name type="scientific">bioreactor metagenome</name>
    <dbReference type="NCBI Taxonomy" id="1076179"/>
    <lineage>
        <taxon>unclassified sequences</taxon>
        <taxon>metagenomes</taxon>
        <taxon>ecological metagenomes</taxon>
    </lineage>
</organism>
<dbReference type="AlphaFoldDB" id="A0A644TIJ5"/>
<comment type="caution">
    <text evidence="1">The sequence shown here is derived from an EMBL/GenBank/DDBJ whole genome shotgun (WGS) entry which is preliminary data.</text>
</comment>
<proteinExistence type="predicted"/>
<dbReference type="EMBL" id="VSSQ01000034">
    <property type="protein sequence ID" value="MPL66766.1"/>
    <property type="molecule type" value="Genomic_DNA"/>
</dbReference>
<sequence length="69" mass="7844">MQIKTTAWNKPCRIVRRLARSKNGFFDFGSENYGGMTATNTVKIDVRAYQKNNRSPSNVATARHVARLK</sequence>
<name>A0A644TIJ5_9ZZZZ</name>
<evidence type="ECO:0000313" key="1">
    <source>
        <dbReference type="EMBL" id="MPL66766.1"/>
    </source>
</evidence>
<gene>
    <name evidence="1" type="ORF">SDC9_12454</name>
</gene>
<accession>A0A644TIJ5</accession>
<reference evidence="1" key="1">
    <citation type="submission" date="2019-08" db="EMBL/GenBank/DDBJ databases">
        <authorList>
            <person name="Kucharzyk K."/>
            <person name="Murdoch R.W."/>
            <person name="Higgins S."/>
            <person name="Loffler F."/>
        </authorList>
    </citation>
    <scope>NUCLEOTIDE SEQUENCE</scope>
</reference>